<dbReference type="OrthoDB" id="775972at2759"/>
<evidence type="ECO:0000313" key="3">
    <source>
        <dbReference type="Proteomes" id="UP001148018"/>
    </source>
</evidence>
<gene>
    <name evidence="2" type="ORF">NHX12_033754</name>
</gene>
<dbReference type="InterPro" id="IPR041588">
    <property type="entry name" value="Integrase_H2C2"/>
</dbReference>
<name>A0A9Q0IJ31_9TELE</name>
<dbReference type="EMBL" id="JANIIK010000048">
    <property type="protein sequence ID" value="KAJ3599800.1"/>
    <property type="molecule type" value="Genomic_DNA"/>
</dbReference>
<protein>
    <recommendedName>
        <fullName evidence="1">Integrase zinc-binding domain-containing protein</fullName>
    </recommendedName>
</protein>
<dbReference type="Gene3D" id="1.10.340.70">
    <property type="match status" value="1"/>
</dbReference>
<dbReference type="Proteomes" id="UP001148018">
    <property type="component" value="Unassembled WGS sequence"/>
</dbReference>
<organism evidence="2 3">
    <name type="scientific">Muraenolepis orangiensis</name>
    <name type="common">Patagonian moray cod</name>
    <dbReference type="NCBI Taxonomy" id="630683"/>
    <lineage>
        <taxon>Eukaryota</taxon>
        <taxon>Metazoa</taxon>
        <taxon>Chordata</taxon>
        <taxon>Craniata</taxon>
        <taxon>Vertebrata</taxon>
        <taxon>Euteleostomi</taxon>
        <taxon>Actinopterygii</taxon>
        <taxon>Neopterygii</taxon>
        <taxon>Teleostei</taxon>
        <taxon>Neoteleostei</taxon>
        <taxon>Acanthomorphata</taxon>
        <taxon>Zeiogadaria</taxon>
        <taxon>Gadariae</taxon>
        <taxon>Gadiformes</taxon>
        <taxon>Muraenolepidoidei</taxon>
        <taxon>Muraenolepididae</taxon>
        <taxon>Muraenolepis</taxon>
    </lineage>
</organism>
<accession>A0A9Q0IJ31</accession>
<proteinExistence type="predicted"/>
<evidence type="ECO:0000259" key="1">
    <source>
        <dbReference type="Pfam" id="PF17921"/>
    </source>
</evidence>
<dbReference type="Pfam" id="PF17921">
    <property type="entry name" value="Integrase_H2C2"/>
    <property type="match status" value="1"/>
</dbReference>
<reference evidence="2" key="1">
    <citation type="submission" date="2022-07" db="EMBL/GenBank/DDBJ databases">
        <title>Chromosome-level genome of Muraenolepis orangiensis.</title>
        <authorList>
            <person name="Kim J."/>
        </authorList>
    </citation>
    <scope>NUCLEOTIDE SEQUENCE</scope>
    <source>
        <strain evidence="2">KU_S4_2022</strain>
        <tissue evidence="2">Muscle</tissue>
    </source>
</reference>
<keyword evidence="3" id="KW-1185">Reference proteome</keyword>
<feature type="domain" description="Integrase zinc-binding" evidence="1">
    <location>
        <begin position="19"/>
        <end position="55"/>
    </location>
</feature>
<comment type="caution">
    <text evidence="2">The sequence shown here is derived from an EMBL/GenBank/DDBJ whole genome shotgun (WGS) entry which is preliminary data.</text>
</comment>
<dbReference type="AlphaFoldDB" id="A0A9Q0IJ31"/>
<evidence type="ECO:0000313" key="2">
    <source>
        <dbReference type="EMBL" id="KAJ3599800.1"/>
    </source>
</evidence>
<sequence length="111" mass="12236">MRHDISLQNGIMMVGDKIIKKVILEKLHLAHQGIQRTKAKARRVLYWPGMAHDIEMCRAAAVNPTACKQQTTVSTVSSAALLRSTCRATTGAVPRVPPYTCRPDVDGSLPW</sequence>